<evidence type="ECO:0000256" key="1">
    <source>
        <dbReference type="SAM" id="Phobius"/>
    </source>
</evidence>
<dbReference type="EMBL" id="BLKZ01000001">
    <property type="protein sequence ID" value="GFG91189.1"/>
    <property type="molecule type" value="Genomic_DNA"/>
</dbReference>
<dbReference type="InterPro" id="IPR049606">
    <property type="entry name" value="UsfY-like"/>
</dbReference>
<dbReference type="AlphaFoldDB" id="A0A7I9YR75"/>
<comment type="caution">
    <text evidence="2">The sequence shown here is derived from an EMBL/GenBank/DDBJ whole genome shotgun (WGS) entry which is preliminary data.</text>
</comment>
<feature type="transmembrane region" description="Helical" evidence="1">
    <location>
        <begin position="31"/>
        <end position="50"/>
    </location>
</feature>
<dbReference type="Proteomes" id="UP000465360">
    <property type="component" value="Unassembled WGS sequence"/>
</dbReference>
<gene>
    <name evidence="2" type="ORF">MBOU_32310</name>
</gene>
<name>A0A7I9YR75_MYCBU</name>
<dbReference type="NCBIfam" id="NF041247">
    <property type="entry name" value="UsfY"/>
    <property type="match status" value="1"/>
</dbReference>
<accession>A0A7I9YR75</accession>
<keyword evidence="1" id="KW-1133">Transmembrane helix</keyword>
<feature type="transmembrane region" description="Helical" evidence="1">
    <location>
        <begin position="56"/>
        <end position="76"/>
    </location>
</feature>
<keyword evidence="1" id="KW-0812">Transmembrane</keyword>
<keyword evidence="3" id="KW-1185">Reference proteome</keyword>
<organism evidence="2 3">
    <name type="scientific">Mycobacterium bourgelatii</name>
    <dbReference type="NCBI Taxonomy" id="1273442"/>
    <lineage>
        <taxon>Bacteria</taxon>
        <taxon>Bacillati</taxon>
        <taxon>Actinomycetota</taxon>
        <taxon>Actinomycetes</taxon>
        <taxon>Mycobacteriales</taxon>
        <taxon>Mycobacteriaceae</taxon>
        <taxon>Mycobacterium</taxon>
    </lineage>
</organism>
<evidence type="ECO:0000313" key="2">
    <source>
        <dbReference type="EMBL" id="GFG91189.1"/>
    </source>
</evidence>
<proteinExistence type="predicted"/>
<protein>
    <submittedName>
        <fullName evidence="2">UsfY protein</fullName>
    </submittedName>
</protein>
<evidence type="ECO:0000313" key="3">
    <source>
        <dbReference type="Proteomes" id="UP000465360"/>
    </source>
</evidence>
<keyword evidence="1" id="KW-0472">Membrane</keyword>
<dbReference type="RefSeq" id="WP_163713976.1">
    <property type="nucleotide sequence ID" value="NZ_BLKZ01000001.1"/>
</dbReference>
<sequence length="102" mass="11217">MCDTKDPIDHFRTTCPHTGEFFIDRLSWPGLLSVVLGLASLIGGVASAAYKHHEWLLTFGVVGLLAITGGIAWLVLEHRRVMRIESLWLSAYSELGTAAHQS</sequence>
<reference evidence="2 3" key="1">
    <citation type="journal article" date="2019" name="Emerg. Microbes Infect.">
        <title>Comprehensive subspecies identification of 175 nontuberculous mycobacteria species based on 7547 genomic profiles.</title>
        <authorList>
            <person name="Matsumoto Y."/>
            <person name="Kinjo T."/>
            <person name="Motooka D."/>
            <person name="Nabeya D."/>
            <person name="Jung N."/>
            <person name="Uechi K."/>
            <person name="Horii T."/>
            <person name="Iida T."/>
            <person name="Fujita J."/>
            <person name="Nakamura S."/>
        </authorList>
    </citation>
    <scope>NUCLEOTIDE SEQUENCE [LARGE SCALE GENOMIC DNA]</scope>
    <source>
        <strain evidence="2 3">JCM 30725</strain>
    </source>
</reference>